<comment type="caution">
    <text evidence="3">The sequence shown here is derived from an EMBL/GenBank/DDBJ whole genome shotgun (WGS) entry which is preliminary data.</text>
</comment>
<dbReference type="PATRIC" id="fig|29422.6.peg.2920"/>
<dbReference type="STRING" id="29422.Lbru_2753"/>
<keyword evidence="4" id="KW-1185">Reference proteome</keyword>
<evidence type="ECO:0000313" key="3">
    <source>
        <dbReference type="EMBL" id="KTC77860.1"/>
    </source>
</evidence>
<sequence length="56" mass="5902">MKNKNVGIATIIIVVLLAVLGFFYFSHVTTPVTSTIDTTPDVPVEAPEPNTSSASP</sequence>
<feature type="compositionally biased region" description="Low complexity" evidence="1">
    <location>
        <begin position="33"/>
        <end position="44"/>
    </location>
</feature>
<proteinExistence type="predicted"/>
<evidence type="ECO:0000256" key="1">
    <source>
        <dbReference type="SAM" id="MobiDB-lite"/>
    </source>
</evidence>
<dbReference type="AlphaFoldDB" id="A0A0W0S458"/>
<reference evidence="3 4" key="1">
    <citation type="submission" date="2015-11" db="EMBL/GenBank/DDBJ databases">
        <title>Genomic analysis of 38 Legionella species identifies large and diverse effector repertoires.</title>
        <authorList>
            <person name="Burstein D."/>
            <person name="Amaro F."/>
            <person name="Zusman T."/>
            <person name="Lifshitz Z."/>
            <person name="Cohen O."/>
            <person name="Gilbert J.A."/>
            <person name="Pupko T."/>
            <person name="Shuman H.A."/>
            <person name="Segal G."/>
        </authorList>
    </citation>
    <scope>NUCLEOTIDE SEQUENCE [LARGE SCALE GENOMIC DNA]</scope>
    <source>
        <strain evidence="3 4">ATCC 43878</strain>
    </source>
</reference>
<keyword evidence="2" id="KW-0812">Transmembrane</keyword>
<dbReference type="Proteomes" id="UP000054742">
    <property type="component" value="Unassembled WGS sequence"/>
</dbReference>
<protein>
    <submittedName>
        <fullName evidence="3">Uncharacterized protein</fullName>
    </submittedName>
</protein>
<keyword evidence="2" id="KW-0472">Membrane</keyword>
<keyword evidence="2" id="KW-1133">Transmembrane helix</keyword>
<evidence type="ECO:0000313" key="4">
    <source>
        <dbReference type="Proteomes" id="UP000054742"/>
    </source>
</evidence>
<evidence type="ECO:0000256" key="2">
    <source>
        <dbReference type="SAM" id="Phobius"/>
    </source>
</evidence>
<name>A0A0W0S458_9GAMM</name>
<feature type="region of interest" description="Disordered" evidence="1">
    <location>
        <begin position="33"/>
        <end position="56"/>
    </location>
</feature>
<dbReference type="EMBL" id="LNXV01000034">
    <property type="protein sequence ID" value="KTC77860.1"/>
    <property type="molecule type" value="Genomic_DNA"/>
</dbReference>
<accession>A0A0W0S458</accession>
<organism evidence="3 4">
    <name type="scientific">Legionella brunensis</name>
    <dbReference type="NCBI Taxonomy" id="29422"/>
    <lineage>
        <taxon>Bacteria</taxon>
        <taxon>Pseudomonadati</taxon>
        <taxon>Pseudomonadota</taxon>
        <taxon>Gammaproteobacteria</taxon>
        <taxon>Legionellales</taxon>
        <taxon>Legionellaceae</taxon>
        <taxon>Legionella</taxon>
    </lineage>
</organism>
<feature type="transmembrane region" description="Helical" evidence="2">
    <location>
        <begin position="6"/>
        <end position="25"/>
    </location>
</feature>
<gene>
    <name evidence="3" type="ORF">Lbru_2753</name>
</gene>
<dbReference type="RefSeq" id="WP_157061517.1">
    <property type="nucleotide sequence ID" value="NZ_CAAAHU010000011.1"/>
</dbReference>